<evidence type="ECO:0000313" key="2">
    <source>
        <dbReference type="Proteomes" id="UP001163223"/>
    </source>
</evidence>
<dbReference type="EMBL" id="CP113520">
    <property type="protein sequence ID" value="WAJ28294.1"/>
    <property type="molecule type" value="Genomic_DNA"/>
</dbReference>
<reference evidence="1" key="1">
    <citation type="submission" date="2022-11" db="EMBL/GenBank/DDBJ databases">
        <title>beta-Carotene-producing bacterium, Jeongeuplla avenae sp. nov., alleviates the salt stress of Arabidopsis seedlings.</title>
        <authorList>
            <person name="Jiang L."/>
            <person name="Lee J."/>
        </authorList>
    </citation>
    <scope>NUCLEOTIDE SEQUENCE</scope>
    <source>
        <strain evidence="1">DY_R2A_6</strain>
    </source>
</reference>
<proteinExistence type="predicted"/>
<accession>A0ACD4NNJ7</accession>
<sequence>MSIKPVIVLAETLPVGLKANYAAVLAMSLGKLMPDLVGADTPTADGVALPGITTVALPVLGAPAADLLPLFVAADGLPVRLAYMRSAFEARTYEDYAGRIAAAPLARHEPQALLLAGPRRAVDRLCGRLPPALSVPVGTGVAMSVFAPTASATLGLMNLVGSMCCGRGGWKGDWRLRVS</sequence>
<organism evidence="1 2">
    <name type="scientific">Antarcticirhabdus aurantiaca</name>
    <dbReference type="NCBI Taxonomy" id="2606717"/>
    <lineage>
        <taxon>Bacteria</taxon>
        <taxon>Pseudomonadati</taxon>
        <taxon>Pseudomonadota</taxon>
        <taxon>Alphaproteobacteria</taxon>
        <taxon>Hyphomicrobiales</taxon>
        <taxon>Aurantimonadaceae</taxon>
        <taxon>Antarcticirhabdus</taxon>
    </lineage>
</organism>
<dbReference type="Proteomes" id="UP001163223">
    <property type="component" value="Chromosome"/>
</dbReference>
<protein>
    <submittedName>
        <fullName evidence="1">DUF2000 domain-containing protein</fullName>
    </submittedName>
</protein>
<evidence type="ECO:0000313" key="1">
    <source>
        <dbReference type="EMBL" id="WAJ28294.1"/>
    </source>
</evidence>
<gene>
    <name evidence="1" type="ORF">OXU80_26340</name>
</gene>
<name>A0ACD4NNJ7_9HYPH</name>
<keyword evidence="2" id="KW-1185">Reference proteome</keyword>